<reference evidence="1 2" key="1">
    <citation type="submission" date="2023-06" db="EMBL/GenBank/DDBJ databases">
        <authorList>
            <person name="Oyuntsetseg B."/>
            <person name="Kim S.B."/>
        </authorList>
    </citation>
    <scope>NUCLEOTIDE SEQUENCE [LARGE SCALE GENOMIC DNA]</scope>
    <source>
        <strain evidence="1 2">2-15</strain>
    </source>
</reference>
<dbReference type="AlphaFoldDB" id="A0A9Y2MUF9"/>
<dbReference type="PANTHER" id="PTHR43813">
    <property type="entry name" value="ACYL-ACTIVATING ENZYME 16, CHLOROPLASTIC-RELATED"/>
    <property type="match status" value="1"/>
</dbReference>
<dbReference type="PANTHER" id="PTHR43813:SF1">
    <property type="entry name" value="ACYL-ACTIVATING ENZYME 16, CHLOROPLASTIC-RELATED"/>
    <property type="match status" value="1"/>
</dbReference>
<evidence type="ECO:0000313" key="1">
    <source>
        <dbReference type="EMBL" id="WIX81775.1"/>
    </source>
</evidence>
<dbReference type="Proteomes" id="UP001236014">
    <property type="component" value="Chromosome"/>
</dbReference>
<dbReference type="RefSeq" id="WP_285972357.1">
    <property type="nucleotide sequence ID" value="NZ_CP127294.1"/>
</dbReference>
<dbReference type="KEGG" id="acab:QRX50_13940"/>
<organism evidence="1 2">
    <name type="scientific">Amycolatopsis carbonis</name>
    <dbReference type="NCBI Taxonomy" id="715471"/>
    <lineage>
        <taxon>Bacteria</taxon>
        <taxon>Bacillati</taxon>
        <taxon>Actinomycetota</taxon>
        <taxon>Actinomycetes</taxon>
        <taxon>Pseudonocardiales</taxon>
        <taxon>Pseudonocardiaceae</taxon>
        <taxon>Amycolatopsis</taxon>
    </lineage>
</organism>
<protein>
    <recommendedName>
        <fullName evidence="3">AMP-binding enzyme C-terminal domain-containing protein</fullName>
    </recommendedName>
</protein>
<dbReference type="InterPro" id="IPR052987">
    <property type="entry name" value="Chloroplast_AMP-bd_Enzymes"/>
</dbReference>
<keyword evidence="2" id="KW-1185">Reference proteome</keyword>
<evidence type="ECO:0000313" key="2">
    <source>
        <dbReference type="Proteomes" id="UP001236014"/>
    </source>
</evidence>
<dbReference type="EMBL" id="CP127294">
    <property type="protein sequence ID" value="WIX81775.1"/>
    <property type="molecule type" value="Genomic_DNA"/>
</dbReference>
<gene>
    <name evidence="1" type="ORF">QRX50_13940</name>
</gene>
<dbReference type="SUPFAM" id="SSF56801">
    <property type="entry name" value="Acetyl-CoA synthetase-like"/>
    <property type="match status" value="1"/>
</dbReference>
<dbReference type="GO" id="GO:0008922">
    <property type="term" value="F:long-chain fatty acid [acyl-carrier-protein] ligase activity"/>
    <property type="evidence" value="ECO:0007669"/>
    <property type="project" value="TreeGrafter"/>
</dbReference>
<dbReference type="GO" id="GO:0030497">
    <property type="term" value="P:fatty acid elongation"/>
    <property type="evidence" value="ECO:0007669"/>
    <property type="project" value="TreeGrafter"/>
</dbReference>
<evidence type="ECO:0008006" key="3">
    <source>
        <dbReference type="Google" id="ProtNLM"/>
    </source>
</evidence>
<proteinExistence type="predicted"/>
<accession>A0A9Y2MUF9</accession>
<dbReference type="Pfam" id="PF23562">
    <property type="entry name" value="AMP-binding_C_3"/>
    <property type="match status" value="1"/>
</dbReference>
<name>A0A9Y2MUF9_9PSEU</name>
<sequence>MWTVGCAQGTSAGKNLSPAAIENDLRRTRWIAGAVLLGDSRPYPVALLSVDPDDLPALAAETGINPDVPGWHADERLRSVITRDVESVSARYSPPERIRDFALVPEPFSVESGELTPTLKIRRDVVARRHAAPVDALYPAP</sequence>